<dbReference type="InterPro" id="IPR045006">
    <property type="entry name" value="CHLI-like"/>
</dbReference>
<dbReference type="InterPro" id="IPR020568">
    <property type="entry name" value="Ribosomal_Su5_D2-typ_SF"/>
</dbReference>
<dbReference type="InterPro" id="IPR000523">
    <property type="entry name" value="Mg_chelatse_chII-like_cat_dom"/>
</dbReference>
<accession>Q1YFN7</accession>
<dbReference type="EMBL" id="AAPJ01000006">
    <property type="protein sequence ID" value="EAS48936.1"/>
    <property type="molecule type" value="Genomic_DNA"/>
</dbReference>
<evidence type="ECO:0000313" key="4">
    <source>
        <dbReference type="Proteomes" id="UP000000321"/>
    </source>
</evidence>
<dbReference type="PANTHER" id="PTHR32039">
    <property type="entry name" value="MAGNESIUM-CHELATASE SUBUNIT CHLI"/>
    <property type="match status" value="1"/>
</dbReference>
<dbReference type="InterPro" id="IPR014721">
    <property type="entry name" value="Ribsml_uS5_D2-typ_fold_subgr"/>
</dbReference>
<organism evidence="3 4">
    <name type="scientific">Aurantimonas manganoxydans (strain ATCC BAA-1229 / DSM 21871 / SI85-9A1)</name>
    <dbReference type="NCBI Taxonomy" id="287752"/>
    <lineage>
        <taxon>Bacteria</taxon>
        <taxon>Pseudomonadati</taxon>
        <taxon>Pseudomonadota</taxon>
        <taxon>Alphaproteobacteria</taxon>
        <taxon>Hyphomicrobiales</taxon>
        <taxon>Aurantimonadaceae</taxon>
        <taxon>Aurantimonas</taxon>
    </lineage>
</organism>
<dbReference type="Gene3D" id="3.40.50.300">
    <property type="entry name" value="P-loop containing nucleotide triphosphate hydrolases"/>
    <property type="match status" value="1"/>
</dbReference>
<dbReference type="BioCyc" id="AURANTIMONAS:SI859A1_03143-MONOMER"/>
<dbReference type="HOGENOM" id="CLU_026145_1_1_5"/>
<dbReference type="SUPFAM" id="SSF54211">
    <property type="entry name" value="Ribosomal protein S5 domain 2-like"/>
    <property type="match status" value="1"/>
</dbReference>
<dbReference type="AlphaFoldDB" id="Q1YFN7"/>
<feature type="domain" description="AAA+ ATPase" evidence="2">
    <location>
        <begin position="220"/>
        <end position="402"/>
    </location>
</feature>
<dbReference type="Pfam" id="PF01078">
    <property type="entry name" value="Mg_chelatase"/>
    <property type="match status" value="1"/>
</dbReference>
<dbReference type="Proteomes" id="UP000000321">
    <property type="component" value="Unassembled WGS sequence"/>
</dbReference>
<reference evidence="3 4" key="1">
    <citation type="journal article" date="2008" name="Appl. Environ. Microbiol.">
        <title>Genomic insights into Mn(II) oxidation by the marine alphaproteobacterium Aurantimonas sp. strain SI85-9A1.</title>
        <authorList>
            <person name="Dick G.J."/>
            <person name="Podell S."/>
            <person name="Johnson H.A."/>
            <person name="Rivera-Espinoza Y."/>
            <person name="Bernier-Latmani R."/>
            <person name="McCarthy J.K."/>
            <person name="Torpey J.W."/>
            <person name="Clement B.G."/>
            <person name="Gaasterland T."/>
            <person name="Tebo B.M."/>
        </authorList>
    </citation>
    <scope>NUCLEOTIDE SEQUENCE [LARGE SCALE GENOMIC DNA]</scope>
    <source>
        <strain evidence="3 4">SI85-9A1</strain>
    </source>
</reference>
<dbReference type="SMART" id="SM00382">
    <property type="entry name" value="AAA"/>
    <property type="match status" value="1"/>
</dbReference>
<dbReference type="InterPro" id="IPR004482">
    <property type="entry name" value="Mg_chelat-rel"/>
</dbReference>
<comment type="similarity">
    <text evidence="1">Belongs to the Mg-chelatase subunits D/I family. ComM subfamily.</text>
</comment>
<sequence>MGRSSSRGVVAMVSRVKTVAFQGIEAIPVDVQVMVAPGKVGIQIVGLPDKAVAESRERVQAALHASGLSMPPKKVTVNLAPADLPKEGSHYDLPIALGLMAALGAIPSDALAGFVVLGELSLDGMTTAVAGALPAAMGANAIGLGLICPAESGAEAAWASQDMDIVAARSLIQIANHFRGTQIIARPEPAIRAAPSDLPDLAEIKGQIVAKRALEISAAGGHNLLMVGPPGSGKSMLAQRLPSILPALTPRELLEVSMIASIAGELSGGKLSDRRPFRAPHHSASMAAMVGGGLRARPGEVSLAHRGILFLDEFPEFSPVVLDSLRQPLEAGESVIARANHRVTYPAKMQLVAAMNPCRCGMAGEPGRSCARGPRCAADYQARISGPLMDRIDIRVDVPAVTAADLIKPQPAESSAEVKARVAAAHALQTERYETLGLPGSTRNSRCPAALIESVAEPDREGRTLLQEAAEQMRFSARAYHRILKVARTLADLDGDDMVRRIHLAEAISYRMAGERLAAAA</sequence>
<dbReference type="InterPro" id="IPR003593">
    <property type="entry name" value="AAA+_ATPase"/>
</dbReference>
<dbReference type="Pfam" id="PF13335">
    <property type="entry name" value="Mg_chelatase_C"/>
    <property type="match status" value="1"/>
</dbReference>
<comment type="caution">
    <text evidence="3">The sequence shown here is derived from an EMBL/GenBank/DDBJ whole genome shotgun (WGS) entry which is preliminary data.</text>
</comment>
<dbReference type="InterPro" id="IPR025158">
    <property type="entry name" value="Mg_chelat-rel_C"/>
</dbReference>
<keyword evidence="4" id="KW-1185">Reference proteome</keyword>
<evidence type="ECO:0000313" key="3">
    <source>
        <dbReference type="EMBL" id="EAS48936.1"/>
    </source>
</evidence>
<evidence type="ECO:0000259" key="2">
    <source>
        <dbReference type="SMART" id="SM00382"/>
    </source>
</evidence>
<dbReference type="PANTHER" id="PTHR32039:SF7">
    <property type="entry name" value="COMPETENCE PROTEIN COMM"/>
    <property type="match status" value="1"/>
</dbReference>
<gene>
    <name evidence="3" type="ORF">SI859A1_03143</name>
</gene>
<dbReference type="NCBIfam" id="TIGR00368">
    <property type="entry name" value="YifB family Mg chelatase-like AAA ATPase"/>
    <property type="match status" value="1"/>
</dbReference>
<dbReference type="InterPro" id="IPR027417">
    <property type="entry name" value="P-loop_NTPase"/>
</dbReference>
<dbReference type="SUPFAM" id="SSF52540">
    <property type="entry name" value="P-loop containing nucleoside triphosphate hydrolases"/>
    <property type="match status" value="1"/>
</dbReference>
<protein>
    <submittedName>
        <fullName evidence="3">Putative Mg chelatase</fullName>
    </submittedName>
</protein>
<proteinExistence type="inferred from homology"/>
<dbReference type="Gene3D" id="3.30.230.10">
    <property type="match status" value="1"/>
</dbReference>
<dbReference type="GO" id="GO:0005524">
    <property type="term" value="F:ATP binding"/>
    <property type="evidence" value="ECO:0007669"/>
    <property type="project" value="InterPro"/>
</dbReference>
<dbReference type="Pfam" id="PF13541">
    <property type="entry name" value="ChlI"/>
    <property type="match status" value="1"/>
</dbReference>
<name>Q1YFN7_AURMS</name>
<evidence type="ECO:0000256" key="1">
    <source>
        <dbReference type="ARBA" id="ARBA00006354"/>
    </source>
</evidence>